<evidence type="ECO:0000313" key="7">
    <source>
        <dbReference type="Proteomes" id="UP000005801"/>
    </source>
</evidence>
<feature type="domain" description="HTH lysR-type" evidence="5">
    <location>
        <begin position="1"/>
        <end position="53"/>
    </location>
</feature>
<dbReference type="SUPFAM" id="SSF46785">
    <property type="entry name" value="Winged helix' DNA-binding domain"/>
    <property type="match status" value="1"/>
</dbReference>
<comment type="similarity">
    <text evidence="1">Belongs to the LysR transcriptional regulatory family.</text>
</comment>
<dbReference type="Proteomes" id="UP000005801">
    <property type="component" value="Unassembled WGS sequence"/>
</dbReference>
<reference evidence="6 7" key="1">
    <citation type="submission" date="2007-06" db="EMBL/GenBank/DDBJ databases">
        <authorList>
            <person name="Shimkets L."/>
            <person name="Ferriera S."/>
            <person name="Johnson J."/>
            <person name="Kravitz S."/>
            <person name="Beeson K."/>
            <person name="Sutton G."/>
            <person name="Rogers Y.-H."/>
            <person name="Friedman R."/>
            <person name="Frazier M."/>
            <person name="Venter J.C."/>
        </authorList>
    </citation>
    <scope>NUCLEOTIDE SEQUENCE [LARGE SCALE GENOMIC DNA]</scope>
    <source>
        <strain evidence="6 7">SIR-1</strain>
    </source>
</reference>
<dbReference type="STRING" id="391625.PPSIR1_24649"/>
<dbReference type="GO" id="GO:0003700">
    <property type="term" value="F:DNA-binding transcription factor activity"/>
    <property type="evidence" value="ECO:0007669"/>
    <property type="project" value="InterPro"/>
</dbReference>
<name>A6GB77_9BACT</name>
<evidence type="ECO:0000313" key="6">
    <source>
        <dbReference type="EMBL" id="EDM76874.1"/>
    </source>
</evidence>
<dbReference type="InterPro" id="IPR058163">
    <property type="entry name" value="LysR-type_TF_proteobact-type"/>
</dbReference>
<dbReference type="GO" id="GO:0006351">
    <property type="term" value="P:DNA-templated transcription"/>
    <property type="evidence" value="ECO:0007669"/>
    <property type="project" value="TreeGrafter"/>
</dbReference>
<dbReference type="PRINTS" id="PR00039">
    <property type="entry name" value="HTHLYSR"/>
</dbReference>
<dbReference type="SUPFAM" id="SSF53850">
    <property type="entry name" value="Periplasmic binding protein-like II"/>
    <property type="match status" value="1"/>
</dbReference>
<dbReference type="PROSITE" id="PS50931">
    <property type="entry name" value="HTH_LYSR"/>
    <property type="match status" value="1"/>
</dbReference>
<evidence type="ECO:0000256" key="1">
    <source>
        <dbReference type="ARBA" id="ARBA00009437"/>
    </source>
</evidence>
<evidence type="ECO:0000259" key="5">
    <source>
        <dbReference type="PROSITE" id="PS50931"/>
    </source>
</evidence>
<sequence>MLVFAEVARLGNFAAAARHLGLTRAAVSHQVKRLEDELGVRLLNRTTRSQSLTDAGQVFLASCEAIATELDVVNRRMDNIRTEPAATIRLTCSVNLGLQAVVPALSAFHELYPKVEIDLTMTDDIVDIVAEGIDIAIRGGKLADSELMARSLGRSRYRICASPEYLQARGRPQKVEELGGHAWVVYTLGKRTLTLSARGQTHTLTPAGPLRTNNAASRLYFTLRGHGLARLPEYDLSPRLASGELEAVLPDYDCGSLELQAVHHRGATGSRSIELLLDYLQAYGIANAGLGGLGVLAGGRAR</sequence>
<protein>
    <submittedName>
        <fullName evidence="6">Putative Transcriptional regulator, LysR family protein</fullName>
    </submittedName>
</protein>
<keyword evidence="4" id="KW-0804">Transcription</keyword>
<dbReference type="InterPro" id="IPR036388">
    <property type="entry name" value="WH-like_DNA-bd_sf"/>
</dbReference>
<dbReference type="InterPro" id="IPR000847">
    <property type="entry name" value="LysR_HTH_N"/>
</dbReference>
<dbReference type="Gene3D" id="3.40.190.290">
    <property type="match status" value="1"/>
</dbReference>
<dbReference type="PANTHER" id="PTHR30537:SF5">
    <property type="entry name" value="HTH-TYPE TRANSCRIPTIONAL ACTIVATOR TTDR-RELATED"/>
    <property type="match status" value="1"/>
</dbReference>
<keyword evidence="7" id="KW-1185">Reference proteome</keyword>
<dbReference type="AlphaFoldDB" id="A6GB77"/>
<evidence type="ECO:0000256" key="2">
    <source>
        <dbReference type="ARBA" id="ARBA00023015"/>
    </source>
</evidence>
<accession>A6GB77</accession>
<organism evidence="6 7">
    <name type="scientific">Plesiocystis pacifica SIR-1</name>
    <dbReference type="NCBI Taxonomy" id="391625"/>
    <lineage>
        <taxon>Bacteria</taxon>
        <taxon>Pseudomonadati</taxon>
        <taxon>Myxococcota</taxon>
        <taxon>Polyangia</taxon>
        <taxon>Nannocystales</taxon>
        <taxon>Nannocystaceae</taxon>
        <taxon>Plesiocystis</taxon>
    </lineage>
</organism>
<dbReference type="CDD" id="cd08422">
    <property type="entry name" value="PBP2_CrgA_like"/>
    <property type="match status" value="1"/>
</dbReference>
<evidence type="ECO:0000256" key="4">
    <source>
        <dbReference type="ARBA" id="ARBA00023163"/>
    </source>
</evidence>
<dbReference type="EMBL" id="ABCS01000056">
    <property type="protein sequence ID" value="EDM76874.1"/>
    <property type="molecule type" value="Genomic_DNA"/>
</dbReference>
<dbReference type="InterPro" id="IPR005119">
    <property type="entry name" value="LysR_subst-bd"/>
</dbReference>
<dbReference type="PANTHER" id="PTHR30537">
    <property type="entry name" value="HTH-TYPE TRANSCRIPTIONAL REGULATOR"/>
    <property type="match status" value="1"/>
</dbReference>
<dbReference type="eggNOG" id="COG0583">
    <property type="taxonomic scope" value="Bacteria"/>
</dbReference>
<comment type="caution">
    <text evidence="6">The sequence shown here is derived from an EMBL/GenBank/DDBJ whole genome shotgun (WGS) entry which is preliminary data.</text>
</comment>
<dbReference type="Pfam" id="PF00126">
    <property type="entry name" value="HTH_1"/>
    <property type="match status" value="1"/>
</dbReference>
<dbReference type="InterPro" id="IPR036390">
    <property type="entry name" value="WH_DNA-bd_sf"/>
</dbReference>
<evidence type="ECO:0000256" key="3">
    <source>
        <dbReference type="ARBA" id="ARBA00023125"/>
    </source>
</evidence>
<gene>
    <name evidence="6" type="ORF">PPSIR1_24649</name>
</gene>
<dbReference type="GO" id="GO:0043565">
    <property type="term" value="F:sequence-specific DNA binding"/>
    <property type="evidence" value="ECO:0007669"/>
    <property type="project" value="TreeGrafter"/>
</dbReference>
<keyword evidence="3" id="KW-0238">DNA-binding</keyword>
<dbReference type="FunFam" id="1.10.10.10:FF:000001">
    <property type="entry name" value="LysR family transcriptional regulator"/>
    <property type="match status" value="1"/>
</dbReference>
<keyword evidence="2" id="KW-0805">Transcription regulation</keyword>
<dbReference type="Pfam" id="PF03466">
    <property type="entry name" value="LysR_substrate"/>
    <property type="match status" value="1"/>
</dbReference>
<dbReference type="Gene3D" id="1.10.10.10">
    <property type="entry name" value="Winged helix-like DNA-binding domain superfamily/Winged helix DNA-binding domain"/>
    <property type="match status" value="1"/>
</dbReference>
<proteinExistence type="inferred from homology"/>